<dbReference type="Proteomes" id="UP000198755">
    <property type="component" value="Unassembled WGS sequence"/>
</dbReference>
<keyword evidence="7" id="KW-0862">Zinc</keyword>
<evidence type="ECO:0000256" key="9">
    <source>
        <dbReference type="ARBA" id="ARBA00023125"/>
    </source>
</evidence>
<dbReference type="PANTHER" id="PTHR33202">
    <property type="entry name" value="ZINC UPTAKE REGULATION PROTEIN"/>
    <property type="match status" value="1"/>
</dbReference>
<dbReference type="Gene3D" id="1.10.10.10">
    <property type="entry name" value="Winged helix-like DNA-binding domain superfamily/Winged helix DNA-binding domain"/>
    <property type="match status" value="1"/>
</dbReference>
<keyword evidence="6" id="KW-0479">Metal-binding</keyword>
<comment type="similarity">
    <text evidence="2">Belongs to the Fur family.</text>
</comment>
<evidence type="ECO:0000256" key="2">
    <source>
        <dbReference type="ARBA" id="ARBA00007957"/>
    </source>
</evidence>
<keyword evidence="9" id="KW-0238">DNA-binding</keyword>
<dbReference type="GO" id="GO:0045892">
    <property type="term" value="P:negative regulation of DNA-templated transcription"/>
    <property type="evidence" value="ECO:0007669"/>
    <property type="project" value="TreeGrafter"/>
</dbReference>
<organism evidence="11 12">
    <name type="scientific">Methylocapsa palsarum</name>
    <dbReference type="NCBI Taxonomy" id="1612308"/>
    <lineage>
        <taxon>Bacteria</taxon>
        <taxon>Pseudomonadati</taxon>
        <taxon>Pseudomonadota</taxon>
        <taxon>Alphaproteobacteria</taxon>
        <taxon>Hyphomicrobiales</taxon>
        <taxon>Beijerinckiaceae</taxon>
        <taxon>Methylocapsa</taxon>
    </lineage>
</organism>
<dbReference type="STRING" id="1612308.SAMN05444581_10622"/>
<gene>
    <name evidence="11" type="ORF">SAMN05444581_10622</name>
</gene>
<dbReference type="InterPro" id="IPR036388">
    <property type="entry name" value="WH-like_DNA-bd_sf"/>
</dbReference>
<dbReference type="CDD" id="cd07153">
    <property type="entry name" value="Fur_like"/>
    <property type="match status" value="1"/>
</dbReference>
<dbReference type="PANTHER" id="PTHR33202:SF7">
    <property type="entry name" value="FERRIC UPTAKE REGULATION PROTEIN"/>
    <property type="match status" value="1"/>
</dbReference>
<accession>A0A1I3YL45</accession>
<dbReference type="AlphaFoldDB" id="A0A1I3YL45"/>
<dbReference type="FunFam" id="1.10.10.10:FF:000007">
    <property type="entry name" value="Ferric uptake regulation protein"/>
    <property type="match status" value="1"/>
</dbReference>
<keyword evidence="5" id="KW-0678">Repressor</keyword>
<keyword evidence="8" id="KW-0805">Transcription regulation</keyword>
<keyword evidence="4" id="KW-0963">Cytoplasm</keyword>
<dbReference type="InterPro" id="IPR002481">
    <property type="entry name" value="FUR"/>
</dbReference>
<evidence type="ECO:0000256" key="8">
    <source>
        <dbReference type="ARBA" id="ARBA00023015"/>
    </source>
</evidence>
<name>A0A1I3YL45_9HYPH</name>
<reference evidence="11 12" key="1">
    <citation type="submission" date="2016-10" db="EMBL/GenBank/DDBJ databases">
        <authorList>
            <person name="de Groot N.N."/>
        </authorList>
    </citation>
    <scope>NUCLEOTIDE SEQUENCE [LARGE SCALE GENOMIC DNA]</scope>
    <source>
        <strain evidence="11 12">NE2</strain>
    </source>
</reference>
<evidence type="ECO:0000313" key="11">
    <source>
        <dbReference type="EMBL" id="SFK32552.1"/>
    </source>
</evidence>
<dbReference type="GO" id="GO:0005737">
    <property type="term" value="C:cytoplasm"/>
    <property type="evidence" value="ECO:0007669"/>
    <property type="project" value="UniProtKB-SubCell"/>
</dbReference>
<evidence type="ECO:0000256" key="1">
    <source>
        <dbReference type="ARBA" id="ARBA00004496"/>
    </source>
</evidence>
<dbReference type="GO" id="GO:0008270">
    <property type="term" value="F:zinc ion binding"/>
    <property type="evidence" value="ECO:0007669"/>
    <property type="project" value="TreeGrafter"/>
</dbReference>
<dbReference type="GO" id="GO:0003700">
    <property type="term" value="F:DNA-binding transcription factor activity"/>
    <property type="evidence" value="ECO:0007669"/>
    <property type="project" value="InterPro"/>
</dbReference>
<evidence type="ECO:0000256" key="3">
    <source>
        <dbReference type="ARBA" id="ARBA00020910"/>
    </source>
</evidence>
<dbReference type="GO" id="GO:0000976">
    <property type="term" value="F:transcription cis-regulatory region binding"/>
    <property type="evidence" value="ECO:0007669"/>
    <property type="project" value="TreeGrafter"/>
</dbReference>
<evidence type="ECO:0000256" key="4">
    <source>
        <dbReference type="ARBA" id="ARBA00022490"/>
    </source>
</evidence>
<dbReference type="NCBIfam" id="NF045677">
    <property type="entry name" value="FeRespRegIrr"/>
    <property type="match status" value="1"/>
</dbReference>
<keyword evidence="10" id="KW-0804">Transcription</keyword>
<evidence type="ECO:0000256" key="7">
    <source>
        <dbReference type="ARBA" id="ARBA00022833"/>
    </source>
</evidence>
<sequence length="190" mass="21106">MFFPSRQPTGRRGFLGLVMTSTPVPSKRSSKARRAANGRVRPLLGSLAGCPFHDLRGKLSAAGLRPTRQRMSLGWHLFAGGDRHLTAERLYEEMRASQVSISLATVYNSLHQFTESGLLREIAIDGSRTYFDTNVTEHHHFLVEGENELIDIPQVAVDLLRLPPAPAGKRITQVDVVVRVRDIAPEPTED</sequence>
<dbReference type="InterPro" id="IPR036390">
    <property type="entry name" value="WH_DNA-bd_sf"/>
</dbReference>
<dbReference type="Pfam" id="PF01475">
    <property type="entry name" value="FUR"/>
    <property type="match status" value="1"/>
</dbReference>
<evidence type="ECO:0000256" key="10">
    <source>
        <dbReference type="ARBA" id="ARBA00023163"/>
    </source>
</evidence>
<comment type="subcellular location">
    <subcellularLocation>
        <location evidence="1">Cytoplasm</location>
    </subcellularLocation>
</comment>
<dbReference type="GO" id="GO:1900376">
    <property type="term" value="P:regulation of secondary metabolite biosynthetic process"/>
    <property type="evidence" value="ECO:0007669"/>
    <property type="project" value="TreeGrafter"/>
</dbReference>
<proteinExistence type="inferred from homology"/>
<evidence type="ECO:0000313" key="12">
    <source>
        <dbReference type="Proteomes" id="UP000198755"/>
    </source>
</evidence>
<dbReference type="SUPFAM" id="SSF46785">
    <property type="entry name" value="Winged helix' DNA-binding domain"/>
    <property type="match status" value="1"/>
</dbReference>
<evidence type="ECO:0000256" key="5">
    <source>
        <dbReference type="ARBA" id="ARBA00022491"/>
    </source>
</evidence>
<dbReference type="EMBL" id="FOSN01000006">
    <property type="protein sequence ID" value="SFK32552.1"/>
    <property type="molecule type" value="Genomic_DNA"/>
</dbReference>
<keyword evidence="12" id="KW-1185">Reference proteome</keyword>
<protein>
    <recommendedName>
        <fullName evidence="3">Ferric uptake regulation protein</fullName>
    </recommendedName>
</protein>
<evidence type="ECO:0000256" key="6">
    <source>
        <dbReference type="ARBA" id="ARBA00022723"/>
    </source>
</evidence>
<dbReference type="NCBIfam" id="NF045678">
    <property type="entry name" value="TransRegIrrA"/>
    <property type="match status" value="1"/>
</dbReference>